<dbReference type="AlphaFoldDB" id="A0A014MGX3"/>
<accession>A0A014MGX3</accession>
<proteinExistence type="predicted"/>
<reference evidence="1 2" key="1">
    <citation type="submission" date="2014-01" db="EMBL/GenBank/DDBJ databases">
        <title>Interspecies Systems Biology Uncovers Metabolites Affecting C. elegans Gene Expression and Life History Traits.</title>
        <authorList>
            <person name="Watson E."/>
            <person name="Macneil L.T."/>
            <person name="Ritter A.D."/>
            <person name="Yilmaz L.S."/>
            <person name="Rosebrock A.P."/>
            <person name="Caudy A.A."/>
            <person name="Walhout A.J."/>
        </authorList>
    </citation>
    <scope>NUCLEOTIDE SEQUENCE [LARGE SCALE GENOMIC DNA]</scope>
    <source>
        <strain evidence="1 2">DA1877</strain>
    </source>
</reference>
<organism evidence="1 2">
    <name type="scientific">Comamonas aquatica DA1877</name>
    <dbReference type="NCBI Taxonomy" id="1457173"/>
    <lineage>
        <taxon>Bacteria</taxon>
        <taxon>Pseudomonadati</taxon>
        <taxon>Pseudomonadota</taxon>
        <taxon>Betaproteobacteria</taxon>
        <taxon>Burkholderiales</taxon>
        <taxon>Comamonadaceae</taxon>
        <taxon>Comamonas</taxon>
    </lineage>
</organism>
<dbReference type="EMBL" id="JBOK01000004">
    <property type="protein sequence ID" value="EXU81001.1"/>
    <property type="molecule type" value="Genomic_DNA"/>
</dbReference>
<dbReference type="Proteomes" id="UP000020766">
    <property type="component" value="Unassembled WGS sequence"/>
</dbReference>
<comment type="caution">
    <text evidence="1">The sequence shown here is derived from an EMBL/GenBank/DDBJ whole genome shotgun (WGS) entry which is preliminary data.</text>
</comment>
<dbReference type="RefSeq" id="WP_043379894.1">
    <property type="nucleotide sequence ID" value="NZ_JBOK01000004.1"/>
</dbReference>
<keyword evidence="2" id="KW-1185">Reference proteome</keyword>
<dbReference type="PATRIC" id="fig|1457173.3.peg.889"/>
<evidence type="ECO:0000313" key="2">
    <source>
        <dbReference type="Proteomes" id="UP000020766"/>
    </source>
</evidence>
<gene>
    <name evidence="1" type="ORF">AX13_12820</name>
</gene>
<protein>
    <recommendedName>
        <fullName evidence="3">DUF721 domain-containing protein</fullName>
    </recommendedName>
</protein>
<name>A0A014MGX3_9BURK</name>
<evidence type="ECO:0000313" key="1">
    <source>
        <dbReference type="EMBL" id="EXU81001.1"/>
    </source>
</evidence>
<dbReference type="STRING" id="225991.MA05_16445"/>
<evidence type="ECO:0008006" key="3">
    <source>
        <dbReference type="Google" id="ProtNLM"/>
    </source>
</evidence>
<sequence>MHSRRHFAISLEQASQASPALSQLIGQAREANARLKAITPLLPPGLRHSVQAGPIEGDSWWLLVKTSAAATKVRYLLPGLEAHLRTKGWNVARIQLKVLHAAPWQSPL</sequence>
<dbReference type="GeneID" id="74937141"/>